<protein>
    <submittedName>
        <fullName evidence="4">MucB/RseB C-terminal domain-containing protein</fullName>
    </submittedName>
</protein>
<dbReference type="InterPro" id="IPR038484">
    <property type="entry name" value="MucB/RseB_C_sf"/>
</dbReference>
<dbReference type="InterPro" id="IPR005588">
    <property type="entry name" value="MucB_RseB"/>
</dbReference>
<dbReference type="InterPro" id="IPR005572">
    <property type="entry name" value="Anti-sigma_E_RseA_N"/>
</dbReference>
<name>A0A8J6TST1_9GAMM</name>
<evidence type="ECO:0000313" key="4">
    <source>
        <dbReference type="EMBL" id="MBC8519993.1"/>
    </source>
</evidence>
<accession>A0A8J6TST1</accession>
<feature type="transmembrane region" description="Helical" evidence="1">
    <location>
        <begin position="101"/>
        <end position="119"/>
    </location>
</feature>
<dbReference type="InterPro" id="IPR036147">
    <property type="entry name" value="Anti-sigma_E_RseA_N_sf"/>
</dbReference>
<evidence type="ECO:0000259" key="2">
    <source>
        <dbReference type="Pfam" id="PF03872"/>
    </source>
</evidence>
<dbReference type="GO" id="GO:0016989">
    <property type="term" value="F:sigma factor antagonist activity"/>
    <property type="evidence" value="ECO:0007669"/>
    <property type="project" value="InterPro"/>
</dbReference>
<dbReference type="Gene3D" id="3.30.200.100">
    <property type="entry name" value="MucB/RseB, C-terminal domain"/>
    <property type="match status" value="1"/>
</dbReference>
<feature type="domain" description="MucB/RseB C-terminal" evidence="3">
    <location>
        <begin position="205"/>
        <end position="302"/>
    </location>
</feature>
<dbReference type="AlphaFoldDB" id="A0A8J6TST1"/>
<evidence type="ECO:0000256" key="1">
    <source>
        <dbReference type="SAM" id="Phobius"/>
    </source>
</evidence>
<dbReference type="GO" id="GO:0030288">
    <property type="term" value="C:outer membrane-bounded periplasmic space"/>
    <property type="evidence" value="ECO:0007669"/>
    <property type="project" value="TreeGrafter"/>
</dbReference>
<dbReference type="CDD" id="cd16328">
    <property type="entry name" value="RseA_N"/>
    <property type="match status" value="1"/>
</dbReference>
<sequence length="307" mass="33974">MNHDRTAGEQLSRLMDGDLSEDEVKQLLLQVERNPQLRQQWKNHHLARQLLFENGSSYVASAERGGVADRVAEAIEKEAAILAPAPTSDSVSASVSGRRKAWVPLALAASLATVSFLVIQQMGLQIVPYSANEKDASVATEWVEVDGRWVERWINPLERSARVRSYMVRHDENRHSAQQRAALVSTAPSLNGRAGASQQVVKRIVGWRLGWLPNGFHKIDVVEHSIPEFGGVVNQLILSDGENVFSLFIEKSDSARGQPVTERQMESNGRPLNIYSHSVLGYRITVLGEMPIDIVKRVAISLEAESG</sequence>
<keyword evidence="1" id="KW-1133">Transmembrane helix</keyword>
<comment type="caution">
    <text evidence="4">The sequence shown here is derived from an EMBL/GenBank/DDBJ whole genome shotgun (WGS) entry which is preliminary data.</text>
</comment>
<gene>
    <name evidence="4" type="ORF">H8D24_06275</name>
</gene>
<keyword evidence="1" id="KW-0472">Membrane</keyword>
<reference evidence="4 5" key="1">
    <citation type="submission" date="2020-08" db="EMBL/GenBank/DDBJ databases">
        <title>Bridging the membrane lipid divide: bacteria of the FCB group superphylum have the potential to synthesize archaeal ether lipids.</title>
        <authorList>
            <person name="Villanueva L."/>
            <person name="Von Meijenfeldt F.A.B."/>
            <person name="Westbye A.B."/>
            <person name="Yadav S."/>
            <person name="Hopmans E.C."/>
            <person name="Dutilh B.E."/>
            <person name="Sinninghe Damste J.S."/>
        </authorList>
    </citation>
    <scope>NUCLEOTIDE SEQUENCE [LARGE SCALE GENOMIC DNA]</scope>
    <source>
        <strain evidence="4">NIOZ-UU100</strain>
    </source>
</reference>
<evidence type="ECO:0000259" key="3">
    <source>
        <dbReference type="Pfam" id="PF17188"/>
    </source>
</evidence>
<dbReference type="Pfam" id="PF17188">
    <property type="entry name" value="MucB_RseB_C"/>
    <property type="match status" value="1"/>
</dbReference>
<dbReference type="Gene3D" id="1.10.10.880">
    <property type="entry name" value="Anti sigma-E protein RseA, N-terminal domain"/>
    <property type="match status" value="1"/>
</dbReference>
<dbReference type="GO" id="GO:0045152">
    <property type="term" value="F:antisigma factor binding"/>
    <property type="evidence" value="ECO:0007669"/>
    <property type="project" value="TreeGrafter"/>
</dbReference>
<feature type="domain" description="Anti sigma-E protein RseA N-terminal" evidence="2">
    <location>
        <begin position="8"/>
        <end position="90"/>
    </location>
</feature>
<dbReference type="GO" id="GO:0032885">
    <property type="term" value="P:regulation of polysaccharide biosynthetic process"/>
    <property type="evidence" value="ECO:0007669"/>
    <property type="project" value="TreeGrafter"/>
</dbReference>
<evidence type="ECO:0000313" key="5">
    <source>
        <dbReference type="Proteomes" id="UP000654401"/>
    </source>
</evidence>
<dbReference type="SUPFAM" id="SSF89069">
    <property type="entry name" value="N-terminal, cytoplasmic domain of anti-sigmaE factor RseA"/>
    <property type="match status" value="1"/>
</dbReference>
<dbReference type="Pfam" id="PF03872">
    <property type="entry name" value="RseA_N"/>
    <property type="match status" value="1"/>
</dbReference>
<keyword evidence="1" id="KW-0812">Transmembrane</keyword>
<dbReference type="Proteomes" id="UP000654401">
    <property type="component" value="Unassembled WGS sequence"/>
</dbReference>
<dbReference type="PANTHER" id="PTHR38782:SF1">
    <property type="entry name" value="SIGMA-E FACTOR REGULATORY PROTEIN RSEB"/>
    <property type="match status" value="1"/>
</dbReference>
<dbReference type="InterPro" id="IPR033436">
    <property type="entry name" value="MucB/RseB_C"/>
</dbReference>
<proteinExistence type="predicted"/>
<organism evidence="4 5">
    <name type="scientific">Candidatus Thiopontia autotrophica</name>
    <dbReference type="NCBI Taxonomy" id="2841688"/>
    <lineage>
        <taxon>Bacteria</taxon>
        <taxon>Pseudomonadati</taxon>
        <taxon>Pseudomonadota</taxon>
        <taxon>Gammaproteobacteria</taxon>
        <taxon>Candidatus Thiopontia</taxon>
    </lineage>
</organism>
<dbReference type="EMBL" id="JACNFK010000031">
    <property type="protein sequence ID" value="MBC8519993.1"/>
    <property type="molecule type" value="Genomic_DNA"/>
</dbReference>
<dbReference type="PANTHER" id="PTHR38782">
    <property type="match status" value="1"/>
</dbReference>